<dbReference type="Proteomes" id="UP000298225">
    <property type="component" value="Unassembled WGS sequence"/>
</dbReference>
<evidence type="ECO:0000313" key="5">
    <source>
        <dbReference type="Proteomes" id="UP000298225"/>
    </source>
</evidence>
<dbReference type="EMBL" id="SPQU01000022">
    <property type="protein sequence ID" value="TFV31145.1"/>
    <property type="molecule type" value="Genomic_DNA"/>
</dbReference>
<protein>
    <submittedName>
        <fullName evidence="3">Uncharacterized protein</fullName>
    </submittedName>
</protein>
<evidence type="ECO:0000313" key="3">
    <source>
        <dbReference type="EMBL" id="TFV70095.1"/>
    </source>
</evidence>
<name>A0A4Y9NUY8_9BRAD</name>
<dbReference type="OrthoDB" id="8249708at2"/>
<accession>A0A4Y9KVI0</accession>
<sequence>MKVLVAIAVIATTPATAQMPPPPPELPPEGPLDMIAGIVIQKYKTSSCEDLKAKKGEPPPEIIGAAVAFLKGNPSLKVKFINKVAAPVANKMFDCGMIP</sequence>
<feature type="chain" id="PRO_5044616839" evidence="1">
    <location>
        <begin position="18"/>
        <end position="99"/>
    </location>
</feature>
<keyword evidence="5" id="KW-1185">Reference proteome</keyword>
<proteinExistence type="predicted"/>
<comment type="caution">
    <text evidence="3">The sequence shown here is derived from an EMBL/GenBank/DDBJ whole genome shotgun (WGS) entry which is preliminary data.</text>
</comment>
<feature type="signal peptide" evidence="1">
    <location>
        <begin position="1"/>
        <end position="17"/>
    </location>
</feature>
<dbReference type="AlphaFoldDB" id="A0A4Y9NUY8"/>
<keyword evidence="1" id="KW-0732">Signal</keyword>
<reference evidence="3 4" key="2">
    <citation type="submission" date="2019-03" db="EMBL/GenBank/DDBJ databases">
        <title>Bradyrhizobium strains diversity.</title>
        <authorList>
            <person name="Urquiaga M.C.O."/>
            <person name="Hungria M."/>
            <person name="Delamuta J.R.M."/>
            <person name="Klepa M.S."/>
        </authorList>
    </citation>
    <scope>NUCLEOTIDE SEQUENCE [LARGE SCALE GENOMIC DNA]</scope>
    <source>
        <strain evidence="3 4">CNPSo 3426</strain>
    </source>
</reference>
<organism evidence="3 4">
    <name type="scientific">Bradyrhizobium frederickii</name>
    <dbReference type="NCBI Taxonomy" id="2560054"/>
    <lineage>
        <taxon>Bacteria</taxon>
        <taxon>Pseudomonadati</taxon>
        <taxon>Pseudomonadota</taxon>
        <taxon>Alphaproteobacteria</taxon>
        <taxon>Hyphomicrobiales</taxon>
        <taxon>Nitrobacteraceae</taxon>
        <taxon>Bradyrhizobium</taxon>
    </lineage>
</organism>
<dbReference type="Proteomes" id="UP000297700">
    <property type="component" value="Unassembled WGS sequence"/>
</dbReference>
<evidence type="ECO:0000313" key="4">
    <source>
        <dbReference type="Proteomes" id="UP000297700"/>
    </source>
</evidence>
<accession>A0A4Y9NUY8</accession>
<evidence type="ECO:0000313" key="2">
    <source>
        <dbReference type="EMBL" id="TFV31145.1"/>
    </source>
</evidence>
<evidence type="ECO:0000256" key="1">
    <source>
        <dbReference type="SAM" id="SignalP"/>
    </source>
</evidence>
<dbReference type="EMBL" id="SPQS01000023">
    <property type="protein sequence ID" value="TFV70095.1"/>
    <property type="molecule type" value="Genomic_DNA"/>
</dbReference>
<gene>
    <name evidence="3" type="ORF">E4K64_30985</name>
    <name evidence="2" type="ORF">E4K66_31920</name>
</gene>
<reference evidence="2 5" key="1">
    <citation type="submission" date="2019-03" db="EMBL/GenBank/DDBJ databases">
        <title>Bradyrhizobium strains diversity isolated from Chamaecrista fasciculata.</title>
        <authorList>
            <person name="Urquiaga M.C.O."/>
            <person name="Hungria M."/>
            <person name="Delamuta J.R.M."/>
        </authorList>
    </citation>
    <scope>NUCLEOTIDE SEQUENCE [LARGE SCALE GENOMIC DNA]</scope>
    <source>
        <strain evidence="2 5">CNPSo 3424</strain>
    </source>
</reference>